<dbReference type="PANTHER" id="PTHR12778">
    <property type="entry name" value="SOLUTE CARRIER FAMILY 33 ACETYL-COA TRANSPORTER -RELATED"/>
    <property type="match status" value="1"/>
</dbReference>
<dbReference type="PANTHER" id="PTHR12778:SF10">
    <property type="entry name" value="MAJOR FACILITATOR SUPERFAMILY DOMAIN-CONTAINING PROTEIN 3"/>
    <property type="match status" value="1"/>
</dbReference>
<organism evidence="8 9">
    <name type="scientific">Conchiformibius steedae DSM 2580</name>
    <dbReference type="NCBI Taxonomy" id="1121352"/>
    <lineage>
        <taxon>Bacteria</taxon>
        <taxon>Pseudomonadati</taxon>
        <taxon>Pseudomonadota</taxon>
        <taxon>Betaproteobacteria</taxon>
        <taxon>Neisseriales</taxon>
        <taxon>Neisseriaceae</taxon>
        <taxon>Conchiformibius</taxon>
    </lineage>
</organism>
<sequence length="497" mass="53257">MLSAYGDRRAVSMLFLGFSSGIPLALIFGTLSLWLTEAGIERKAVTMFSWAALGYSFRFIWAPMIDSLPLPVLTKWLGRRRAWLLLAQSMVIAALLLMSSLNPADAAVLNLMAAAAVMLGFSAATQDIVIDAYRIERAPADAAAQSVMSSTYVTGYRLGMVLSGGGSLFLAAYFGSTAKEYVYSAWQYTYMIMAAAMGVGVLTTLCVREPERPQGAETKAHQGSDNLRLVLLFALAVTAFVLVFRQMGAWLPSSKDALTAFGLEALRLTASAAAAVVAGYTGVAWGIVPAQVAKRTWITPLTDFFRRYGKRALLLLALVGLYRISDIVAGVISLVFYADLGFSKEQIGAAVKSFGVIMSIVGGLAGGMLAQRLPVMKMMMFGAVLAAATNLLFILLAQNGGNVAMLYWVVGFDNFAAGLASTVFVAFLSALTNIRFSAVQYALFSSLMTLFPKVLGGYSGGMVDAMGYEGFFAFTAALTLPVLLLVWLVNKKIFSKQ</sequence>
<dbReference type="InterPro" id="IPR036259">
    <property type="entry name" value="MFS_trans_sf"/>
</dbReference>
<feature type="transmembrane region" description="Helical" evidence="6">
    <location>
        <begin position="405"/>
        <end position="431"/>
    </location>
</feature>
<reference evidence="8" key="1">
    <citation type="submission" date="2022-05" db="EMBL/GenBank/DDBJ databases">
        <title>Alysiella filiformis genome sequencing.</title>
        <authorList>
            <person name="Viehboeck T."/>
        </authorList>
    </citation>
    <scope>NUCLEOTIDE SEQUENCE</scope>
    <source>
        <strain evidence="8">DSM 2580</strain>
    </source>
</reference>
<accession>A0AAE9L0M2</accession>
<dbReference type="EMBL" id="CP097501">
    <property type="protein sequence ID" value="URD68616.1"/>
    <property type="molecule type" value="Genomic_DNA"/>
</dbReference>
<feature type="transmembrane region" description="Helical" evidence="6">
    <location>
        <begin position="470"/>
        <end position="489"/>
    </location>
</feature>
<feature type="transmembrane region" description="Helical" evidence="6">
    <location>
        <begin position="227"/>
        <end position="248"/>
    </location>
</feature>
<dbReference type="SUPFAM" id="SSF103473">
    <property type="entry name" value="MFS general substrate transporter"/>
    <property type="match status" value="1"/>
</dbReference>
<comment type="subcellular location">
    <subcellularLocation>
        <location evidence="1">Membrane</location>
        <topology evidence="1">Multi-pass membrane protein</topology>
    </subcellularLocation>
</comment>
<evidence type="ECO:0000256" key="2">
    <source>
        <dbReference type="ARBA" id="ARBA00022448"/>
    </source>
</evidence>
<name>A0AAE9L0M2_9NEIS</name>
<feature type="transmembrane region" description="Helical" evidence="6">
    <location>
        <begin position="158"/>
        <end position="176"/>
    </location>
</feature>
<feature type="transmembrane region" description="Helical" evidence="6">
    <location>
        <begin position="12"/>
        <end position="35"/>
    </location>
</feature>
<protein>
    <submittedName>
        <fullName evidence="8">MFS transporter</fullName>
    </submittedName>
</protein>
<gene>
    <name evidence="8" type="ORF">LNQ82_09345</name>
</gene>
<dbReference type="AlphaFoldDB" id="A0AAE9L0M2"/>
<dbReference type="Gene3D" id="1.20.1250.20">
    <property type="entry name" value="MFS general substrate transporter like domains"/>
    <property type="match status" value="1"/>
</dbReference>
<keyword evidence="2" id="KW-0813">Transport</keyword>
<feature type="transmembrane region" description="Helical" evidence="6">
    <location>
        <begin position="381"/>
        <end position="399"/>
    </location>
</feature>
<feature type="transmembrane region" description="Helical" evidence="6">
    <location>
        <begin position="349"/>
        <end position="369"/>
    </location>
</feature>
<dbReference type="InterPro" id="IPR004752">
    <property type="entry name" value="AmpG_permease/AT-1"/>
</dbReference>
<dbReference type="InterPro" id="IPR011701">
    <property type="entry name" value="MFS"/>
</dbReference>
<dbReference type="Pfam" id="PF07690">
    <property type="entry name" value="MFS_1"/>
    <property type="match status" value="1"/>
</dbReference>
<evidence type="ECO:0000256" key="5">
    <source>
        <dbReference type="ARBA" id="ARBA00023136"/>
    </source>
</evidence>
<feature type="transmembrane region" description="Helical" evidence="6">
    <location>
        <begin position="188"/>
        <end position="207"/>
    </location>
</feature>
<keyword evidence="4 6" id="KW-1133">Transmembrane helix</keyword>
<dbReference type="RefSeq" id="WP_034333315.1">
    <property type="nucleotide sequence ID" value="NZ_CP097501.1"/>
</dbReference>
<evidence type="ECO:0000256" key="4">
    <source>
        <dbReference type="ARBA" id="ARBA00022989"/>
    </source>
</evidence>
<dbReference type="InterPro" id="IPR020846">
    <property type="entry name" value="MFS_dom"/>
</dbReference>
<dbReference type="NCBIfam" id="TIGR00901">
    <property type="entry name" value="2A0125"/>
    <property type="match status" value="1"/>
</dbReference>
<dbReference type="GO" id="GO:0022857">
    <property type="term" value="F:transmembrane transporter activity"/>
    <property type="evidence" value="ECO:0007669"/>
    <property type="project" value="InterPro"/>
</dbReference>
<proteinExistence type="predicted"/>
<dbReference type="GO" id="GO:0016020">
    <property type="term" value="C:membrane"/>
    <property type="evidence" value="ECO:0007669"/>
    <property type="project" value="UniProtKB-SubCell"/>
</dbReference>
<feature type="transmembrane region" description="Helical" evidence="6">
    <location>
        <begin position="82"/>
        <end position="101"/>
    </location>
</feature>
<feature type="transmembrane region" description="Helical" evidence="6">
    <location>
        <begin position="438"/>
        <end position="458"/>
    </location>
</feature>
<feature type="domain" description="Major facilitator superfamily (MFS) profile" evidence="7">
    <location>
        <begin position="9"/>
        <end position="494"/>
    </location>
</feature>
<evidence type="ECO:0000259" key="7">
    <source>
        <dbReference type="PROSITE" id="PS50850"/>
    </source>
</evidence>
<feature type="transmembrane region" description="Helical" evidence="6">
    <location>
        <begin position="107"/>
        <end position="124"/>
    </location>
</feature>
<evidence type="ECO:0000313" key="9">
    <source>
        <dbReference type="Proteomes" id="UP001056819"/>
    </source>
</evidence>
<dbReference type="PROSITE" id="PS50850">
    <property type="entry name" value="MFS"/>
    <property type="match status" value="1"/>
</dbReference>
<feature type="transmembrane region" description="Helical" evidence="6">
    <location>
        <begin position="268"/>
        <end position="292"/>
    </location>
</feature>
<evidence type="ECO:0000256" key="6">
    <source>
        <dbReference type="SAM" id="Phobius"/>
    </source>
</evidence>
<dbReference type="Proteomes" id="UP001056819">
    <property type="component" value="Chromosome"/>
</dbReference>
<feature type="transmembrane region" description="Helical" evidence="6">
    <location>
        <begin position="313"/>
        <end position="337"/>
    </location>
</feature>
<feature type="transmembrane region" description="Helical" evidence="6">
    <location>
        <begin position="47"/>
        <end position="70"/>
    </location>
</feature>
<keyword evidence="3 6" id="KW-0812">Transmembrane</keyword>
<keyword evidence="5 6" id="KW-0472">Membrane</keyword>
<evidence type="ECO:0000256" key="3">
    <source>
        <dbReference type="ARBA" id="ARBA00022692"/>
    </source>
</evidence>
<evidence type="ECO:0000256" key="1">
    <source>
        <dbReference type="ARBA" id="ARBA00004141"/>
    </source>
</evidence>
<evidence type="ECO:0000313" key="8">
    <source>
        <dbReference type="EMBL" id="URD68616.1"/>
    </source>
</evidence>